<comment type="subcellular location">
    <subcellularLocation>
        <location evidence="6">Mitochondrion inner membrane</location>
        <topology evidence="6">Peripheral membrane protein</topology>
        <orientation evidence="6">Matrix side</orientation>
    </subcellularLocation>
</comment>
<dbReference type="EMBL" id="CAJVPK010000033">
    <property type="protein sequence ID" value="CAG8435679.1"/>
    <property type="molecule type" value="Genomic_DNA"/>
</dbReference>
<dbReference type="Proteomes" id="UP000789706">
    <property type="component" value="Unassembled WGS sequence"/>
</dbReference>
<dbReference type="EC" id="2.1.1.201" evidence="6"/>
<comment type="similarity">
    <text evidence="6">Belongs to the class I-like SAM-binding methyltransferase superfamily. MenG/UbiE family.</text>
</comment>
<comment type="caution">
    <text evidence="7">The sequence shown here is derived from an EMBL/GenBank/DDBJ whole genome shotgun (WGS) entry which is preliminary data.</text>
</comment>
<dbReference type="PANTHER" id="PTHR43591">
    <property type="entry name" value="METHYLTRANSFERASE"/>
    <property type="match status" value="1"/>
</dbReference>
<dbReference type="InterPro" id="IPR029063">
    <property type="entry name" value="SAM-dependent_MTases_sf"/>
</dbReference>
<dbReference type="PROSITE" id="PS51608">
    <property type="entry name" value="SAM_MT_UBIE"/>
    <property type="match status" value="1"/>
</dbReference>
<dbReference type="PROSITE" id="PS01183">
    <property type="entry name" value="UBIE_1"/>
    <property type="match status" value="1"/>
</dbReference>
<name>A0A9N8V5P6_9GLOM</name>
<dbReference type="InterPro" id="IPR004033">
    <property type="entry name" value="UbiE/COQ5_MeTrFase"/>
</dbReference>
<evidence type="ECO:0000313" key="7">
    <source>
        <dbReference type="EMBL" id="CAG8435679.1"/>
    </source>
</evidence>
<sequence length="305" mass="34767">MVFQVRLRSNSNIFFRPKIRILKLIYNPCIRNFASTAYRLHRDDNNLYKNKYDTQEPKTHFGFKSVPEIGQVFSNVASKYDLMNDIMSFGIHRFWKEHFIRTMAPGPGTKLLDVAGGTGDIAMGFFNYCKEIHKDTTAKATLLDINSKMLEVGKKRFSMTSYGETSQIAFELGNAENLESIPSNSYDIYTIAFGIRNCTHIDKVLHEAYRVLKPGGRFMCLEFGKVQNPVVSLMYNLYSFQIIPVMGQLVAADINSYQYLVESIQQFPSQDKFAKMIENAGFTIVNNGWEDLSFGIAAIHSGFKL</sequence>
<dbReference type="GO" id="GO:0031314">
    <property type="term" value="C:extrinsic component of mitochondrial inner membrane"/>
    <property type="evidence" value="ECO:0007669"/>
    <property type="project" value="UniProtKB-UniRule"/>
</dbReference>
<feature type="binding site" evidence="6">
    <location>
        <position position="118"/>
    </location>
    <ligand>
        <name>S-adenosyl-L-methionine</name>
        <dbReference type="ChEBI" id="CHEBI:59789"/>
    </ligand>
</feature>
<dbReference type="AlphaFoldDB" id="A0A9N8V5P6"/>
<feature type="binding site" evidence="6">
    <location>
        <position position="144"/>
    </location>
    <ligand>
        <name>S-adenosyl-L-methionine</name>
        <dbReference type="ChEBI" id="CHEBI:59789"/>
    </ligand>
</feature>
<reference evidence="7" key="1">
    <citation type="submission" date="2021-06" db="EMBL/GenBank/DDBJ databases">
        <authorList>
            <person name="Kallberg Y."/>
            <person name="Tangrot J."/>
            <person name="Rosling A."/>
        </authorList>
    </citation>
    <scope>NUCLEOTIDE SEQUENCE</scope>
    <source>
        <strain evidence="7">AZ414A</strain>
    </source>
</reference>
<dbReference type="FunFam" id="3.40.50.150:FF:000064">
    <property type="entry name" value="2-methoxy-6-polyprenyl-1,4-benzoquinol methylase, mitochondrial"/>
    <property type="match status" value="1"/>
</dbReference>
<keyword evidence="4 6" id="KW-0949">S-adenosyl-L-methionine</keyword>
<evidence type="ECO:0000256" key="4">
    <source>
        <dbReference type="ARBA" id="ARBA00022691"/>
    </source>
</evidence>
<keyword evidence="6" id="KW-0496">Mitochondrion</keyword>
<keyword evidence="8" id="KW-1185">Reference proteome</keyword>
<comment type="pathway">
    <text evidence="6">Cofactor biosynthesis; ubiquinone biosynthesis.</text>
</comment>
<dbReference type="PROSITE" id="PS01184">
    <property type="entry name" value="UBIE_2"/>
    <property type="match status" value="1"/>
</dbReference>
<organism evidence="7 8">
    <name type="scientific">Diversispora eburnea</name>
    <dbReference type="NCBI Taxonomy" id="1213867"/>
    <lineage>
        <taxon>Eukaryota</taxon>
        <taxon>Fungi</taxon>
        <taxon>Fungi incertae sedis</taxon>
        <taxon>Mucoromycota</taxon>
        <taxon>Glomeromycotina</taxon>
        <taxon>Glomeromycetes</taxon>
        <taxon>Diversisporales</taxon>
        <taxon>Diversisporaceae</taxon>
        <taxon>Diversispora</taxon>
    </lineage>
</organism>
<keyword evidence="6" id="KW-0472">Membrane</keyword>
<dbReference type="GO" id="GO:0032259">
    <property type="term" value="P:methylation"/>
    <property type="evidence" value="ECO:0007669"/>
    <property type="project" value="UniProtKB-KW"/>
</dbReference>
<dbReference type="NCBIfam" id="TIGR01934">
    <property type="entry name" value="MenG_MenH_UbiE"/>
    <property type="match status" value="1"/>
</dbReference>
<keyword evidence="1 6" id="KW-0489">Methyltransferase</keyword>
<dbReference type="OrthoDB" id="8300214at2759"/>
<dbReference type="Gene3D" id="3.40.50.150">
    <property type="entry name" value="Vaccinia Virus protein VP39"/>
    <property type="match status" value="1"/>
</dbReference>
<keyword evidence="2 6" id="KW-0808">Transferase</keyword>
<dbReference type="GO" id="GO:0008425">
    <property type="term" value="F:2-methoxy-6-polyprenyl-1,4-benzoquinol methyltransferase activity"/>
    <property type="evidence" value="ECO:0007669"/>
    <property type="project" value="UniProtKB-UniRule"/>
</dbReference>
<evidence type="ECO:0000256" key="2">
    <source>
        <dbReference type="ARBA" id="ARBA00022679"/>
    </source>
</evidence>
<dbReference type="InterPro" id="IPR023576">
    <property type="entry name" value="UbiE/COQ5_MeTrFase_CS"/>
</dbReference>
<evidence type="ECO:0000256" key="6">
    <source>
        <dbReference type="HAMAP-Rule" id="MF_03191"/>
    </source>
</evidence>
<feature type="binding site" evidence="6">
    <location>
        <begin position="174"/>
        <end position="175"/>
    </location>
    <ligand>
        <name>S-adenosyl-L-methionine</name>
        <dbReference type="ChEBI" id="CHEBI:59789"/>
    </ligand>
</feature>
<dbReference type="HAMAP" id="MF_01813">
    <property type="entry name" value="MenG_UbiE_methyltr"/>
    <property type="match status" value="1"/>
</dbReference>
<protein>
    <recommendedName>
        <fullName evidence="6">2-methoxy-6-polyprenyl-1,4-benzoquinol methylase, mitochondrial</fullName>
        <ecNumber evidence="6">2.1.1.201</ecNumber>
    </recommendedName>
    <alternativeName>
        <fullName evidence="6">Ubiquinone biosynthesis methyltransferase COQ5</fullName>
    </alternativeName>
</protein>
<comment type="function">
    <text evidence="6">Methyltransferase required for the conversion of 2-polyprenyl-6-methoxy-1,4-benzoquinol (DDMQH2) to 2-polyprenyl-3-methyl-6-methoxy-1,4-benzoquinol (DMQH2).</text>
</comment>
<evidence type="ECO:0000313" key="8">
    <source>
        <dbReference type="Proteomes" id="UP000789706"/>
    </source>
</evidence>
<evidence type="ECO:0000256" key="1">
    <source>
        <dbReference type="ARBA" id="ARBA00022603"/>
    </source>
</evidence>
<dbReference type="Pfam" id="PF01209">
    <property type="entry name" value="Ubie_methyltran"/>
    <property type="match status" value="1"/>
</dbReference>
<comment type="catalytic activity">
    <reaction evidence="6">
        <text>a 2-methoxy-6-(all-trans-polyprenyl)benzene-1,4-diol + S-adenosyl-L-methionine = a 5-methoxy-2-methyl-3-(all-trans-polyprenyl)benzene-1,4-diol + S-adenosyl-L-homocysteine + H(+)</text>
        <dbReference type="Rhea" id="RHEA:28286"/>
        <dbReference type="Rhea" id="RHEA-COMP:10858"/>
        <dbReference type="Rhea" id="RHEA-COMP:10859"/>
        <dbReference type="ChEBI" id="CHEBI:15378"/>
        <dbReference type="ChEBI" id="CHEBI:57856"/>
        <dbReference type="ChEBI" id="CHEBI:59789"/>
        <dbReference type="ChEBI" id="CHEBI:84166"/>
        <dbReference type="ChEBI" id="CHEBI:84167"/>
        <dbReference type="EC" id="2.1.1.201"/>
    </reaction>
</comment>
<dbReference type="PANTHER" id="PTHR43591:SF24">
    <property type="entry name" value="2-METHOXY-6-POLYPRENYL-1,4-BENZOQUINOL METHYLASE, MITOCHONDRIAL"/>
    <property type="match status" value="1"/>
</dbReference>
<gene>
    <name evidence="6" type="primary">COQ5</name>
    <name evidence="7" type="ORF">DEBURN_LOCUS906</name>
</gene>
<evidence type="ECO:0000256" key="3">
    <source>
        <dbReference type="ARBA" id="ARBA00022688"/>
    </source>
</evidence>
<keyword evidence="6" id="KW-0999">Mitochondrion inner membrane</keyword>
<evidence type="ECO:0000256" key="5">
    <source>
        <dbReference type="ARBA" id="ARBA00046387"/>
    </source>
</evidence>
<comment type="subunit">
    <text evidence="5">Component of a multi-subunit COQ enzyme complex, composed of at least COQ3, COQ4, COQ5, COQ6, COQ7 and COQ9. Interacts with PYURF; the interaction is direct, stabilizes COQ5 protein and associates PYURF with COQ enzyme complex.</text>
</comment>
<accession>A0A9N8V5P6</accession>
<proteinExistence type="inferred from homology"/>
<keyword evidence="3 6" id="KW-0831">Ubiquinone biosynthesis</keyword>
<dbReference type="CDD" id="cd02440">
    <property type="entry name" value="AdoMet_MTases"/>
    <property type="match status" value="1"/>
</dbReference>
<comment type="caution">
    <text evidence="6">Lacks conserved residue(s) required for the propagation of feature annotation.</text>
</comment>
<dbReference type="SUPFAM" id="SSF53335">
    <property type="entry name" value="S-adenosyl-L-methionine-dependent methyltransferases"/>
    <property type="match status" value="1"/>
</dbReference>